<dbReference type="OrthoDB" id="2801112at2759"/>
<dbReference type="SUPFAM" id="SSF52047">
    <property type="entry name" value="RNI-like"/>
    <property type="match status" value="1"/>
</dbReference>
<evidence type="ECO:0008006" key="3">
    <source>
        <dbReference type="Google" id="ProtNLM"/>
    </source>
</evidence>
<dbReference type="OMA" id="FEFYSAR"/>
<proteinExistence type="predicted"/>
<comment type="caution">
    <text evidence="1">The sequence shown here is derived from an EMBL/GenBank/DDBJ whole genome shotgun (WGS) entry which is preliminary data.</text>
</comment>
<accession>A0A1C7M612</accession>
<name>A0A1C7M612_GRIFR</name>
<keyword evidence="2" id="KW-1185">Reference proteome</keyword>
<dbReference type="Proteomes" id="UP000092993">
    <property type="component" value="Unassembled WGS sequence"/>
</dbReference>
<dbReference type="InterPro" id="IPR032675">
    <property type="entry name" value="LRR_dom_sf"/>
</dbReference>
<organism evidence="1 2">
    <name type="scientific">Grifola frondosa</name>
    <name type="common">Maitake</name>
    <name type="synonym">Polyporus frondosus</name>
    <dbReference type="NCBI Taxonomy" id="5627"/>
    <lineage>
        <taxon>Eukaryota</taxon>
        <taxon>Fungi</taxon>
        <taxon>Dikarya</taxon>
        <taxon>Basidiomycota</taxon>
        <taxon>Agaricomycotina</taxon>
        <taxon>Agaricomycetes</taxon>
        <taxon>Polyporales</taxon>
        <taxon>Grifolaceae</taxon>
        <taxon>Grifola</taxon>
    </lineage>
</organism>
<reference evidence="1 2" key="1">
    <citation type="submission" date="2016-03" db="EMBL/GenBank/DDBJ databases">
        <title>Whole genome sequencing of Grifola frondosa 9006-11.</title>
        <authorList>
            <person name="Min B."/>
            <person name="Park H."/>
            <person name="Kim J.-G."/>
            <person name="Cho H."/>
            <person name="Oh Y.-L."/>
            <person name="Kong W.-S."/>
            <person name="Choi I.-G."/>
        </authorList>
    </citation>
    <scope>NUCLEOTIDE SEQUENCE [LARGE SCALE GENOMIC DNA]</scope>
    <source>
        <strain evidence="1 2">9006-11</strain>
    </source>
</reference>
<dbReference type="AlphaFoldDB" id="A0A1C7M612"/>
<dbReference type="Gene3D" id="3.80.10.10">
    <property type="entry name" value="Ribonuclease Inhibitor"/>
    <property type="match status" value="1"/>
</dbReference>
<dbReference type="EMBL" id="LUGG01000009">
    <property type="protein sequence ID" value="OBZ72252.1"/>
    <property type="molecule type" value="Genomic_DNA"/>
</dbReference>
<sequence>MDSEDEREMEEEYNKRQKDRSYFPSIPALNFRLYQIEECQVKERIYVEIYSGRMPNTEDSIEEYSAVLRVRRFFDSVRGFYKGSLDLTGRKEARFKSLMTRFLSFTEDLAAVAEKSKRVESEACDYLSNSWTTVDYEVDPSVWEPFKSKWKLGTCHLAMLLNGLENVKQIQENNEPIFQRIFLLDLPPEILHYIMDVAGLDETRRLGGCCRILREISIPYIYTSRTLALSSRPLMKFKDSVLRDVCTNHESLKGVSQAARARFLKDIEFLMSRPDILGRIRNLRVSNEWGHDLLSWAGLHSDSTDYCPFYAPILRTIGDVIVSAPSLQKLSSNDIITRELLLCVAANSSLRTLDLRSCRFMPINGPTRELPVIKSVVNVYLSVLAPRYDEILNIIGILPNLRFLTISGAPDCGVLLPPEYFRARHNPFRSLERLILTYFVHFHAAELATWIHDALRTPGASLRLTHVKIHTRLPVSQRSVDTLIDALKHAPLQTLALEGLSYVGLDLFDRLASSLPNLYDLTLINRHNGRQRKSQANIWPYPMWEYAKRMAGFKRLRYFAWNYSLEPVEAGTTFDLPFMEDGYPDQWYMDFADTYFEDLESTCHLFLAHCGSLEWLVFLMGHAVEVMYEISRDHHGKVDIKMERWKFAERIDQANPDFLSCDVWEV</sequence>
<gene>
    <name evidence="1" type="ORF">A0H81_07928</name>
</gene>
<evidence type="ECO:0000313" key="2">
    <source>
        <dbReference type="Proteomes" id="UP000092993"/>
    </source>
</evidence>
<protein>
    <recommendedName>
        <fullName evidence="3">F-box domain-containing protein</fullName>
    </recommendedName>
</protein>
<dbReference type="STRING" id="5627.A0A1C7M612"/>
<evidence type="ECO:0000313" key="1">
    <source>
        <dbReference type="EMBL" id="OBZ72252.1"/>
    </source>
</evidence>